<dbReference type="Proteomes" id="UP000243459">
    <property type="component" value="Chromosome 9"/>
</dbReference>
<proteinExistence type="predicted"/>
<name>A0A5P1E6S8_ASPOF</name>
<evidence type="ECO:0000313" key="1">
    <source>
        <dbReference type="EMBL" id="ONK58159.1"/>
    </source>
</evidence>
<sequence length="169" mass="19246">MSLVSPFVYVVEHWFQFMPKAKLHVLRSLAMRNGYSRVLRKLSLSADVHISFVQFRVACRRECKETKGERSIGAAKPKPSEAEISVSRLDIRVGLIKKVQKHPDADIRGILEELKDQYDDPWDIVKKDEHPARVRLRGSGVTQATLQNKDKKVADLCDHVLESVVQSIS</sequence>
<protein>
    <submittedName>
        <fullName evidence="1">Uncharacterized protein</fullName>
    </submittedName>
</protein>
<accession>A0A5P1E6S8</accession>
<keyword evidence="2" id="KW-1185">Reference proteome</keyword>
<reference evidence="2" key="1">
    <citation type="journal article" date="2017" name="Nat. Commun.">
        <title>The asparagus genome sheds light on the origin and evolution of a young Y chromosome.</title>
        <authorList>
            <person name="Harkess A."/>
            <person name="Zhou J."/>
            <person name="Xu C."/>
            <person name="Bowers J.E."/>
            <person name="Van der Hulst R."/>
            <person name="Ayyampalayam S."/>
            <person name="Mercati F."/>
            <person name="Riccardi P."/>
            <person name="McKain M.R."/>
            <person name="Kakrana A."/>
            <person name="Tang H."/>
            <person name="Ray J."/>
            <person name="Groenendijk J."/>
            <person name="Arikit S."/>
            <person name="Mathioni S.M."/>
            <person name="Nakano M."/>
            <person name="Shan H."/>
            <person name="Telgmann-Rauber A."/>
            <person name="Kanno A."/>
            <person name="Yue Z."/>
            <person name="Chen H."/>
            <person name="Li W."/>
            <person name="Chen Y."/>
            <person name="Xu X."/>
            <person name="Zhang Y."/>
            <person name="Luo S."/>
            <person name="Chen H."/>
            <person name="Gao J."/>
            <person name="Mao Z."/>
            <person name="Pires J.C."/>
            <person name="Luo M."/>
            <person name="Kudrna D."/>
            <person name="Wing R.A."/>
            <person name="Meyers B.C."/>
            <person name="Yi K."/>
            <person name="Kong H."/>
            <person name="Lavrijsen P."/>
            <person name="Sunseri F."/>
            <person name="Falavigna A."/>
            <person name="Ye Y."/>
            <person name="Leebens-Mack J.H."/>
            <person name="Chen G."/>
        </authorList>
    </citation>
    <scope>NUCLEOTIDE SEQUENCE [LARGE SCALE GENOMIC DNA]</scope>
    <source>
        <strain evidence="2">cv. DH0086</strain>
    </source>
</reference>
<dbReference type="EMBL" id="CM007389">
    <property type="protein sequence ID" value="ONK58159.1"/>
    <property type="molecule type" value="Genomic_DNA"/>
</dbReference>
<evidence type="ECO:0000313" key="2">
    <source>
        <dbReference type="Proteomes" id="UP000243459"/>
    </source>
</evidence>
<organism evidence="1 2">
    <name type="scientific">Asparagus officinalis</name>
    <name type="common">Garden asparagus</name>
    <dbReference type="NCBI Taxonomy" id="4686"/>
    <lineage>
        <taxon>Eukaryota</taxon>
        <taxon>Viridiplantae</taxon>
        <taxon>Streptophyta</taxon>
        <taxon>Embryophyta</taxon>
        <taxon>Tracheophyta</taxon>
        <taxon>Spermatophyta</taxon>
        <taxon>Magnoliopsida</taxon>
        <taxon>Liliopsida</taxon>
        <taxon>Asparagales</taxon>
        <taxon>Asparagaceae</taxon>
        <taxon>Asparagoideae</taxon>
        <taxon>Asparagus</taxon>
    </lineage>
</organism>
<gene>
    <name evidence="1" type="ORF">A4U43_C09F8820</name>
</gene>
<dbReference type="Gramene" id="ONK58159">
    <property type="protein sequence ID" value="ONK58159"/>
    <property type="gene ID" value="A4U43_C09F8820"/>
</dbReference>
<dbReference type="AlphaFoldDB" id="A0A5P1E6S8"/>